<dbReference type="InterPro" id="IPR003702">
    <property type="entry name" value="ActCoA_hydro_N"/>
</dbReference>
<dbReference type="Gene3D" id="3.30.750.70">
    <property type="entry name" value="4-hydroxybutyrate coenzyme like domains"/>
    <property type="match status" value="1"/>
</dbReference>
<dbReference type="PANTHER" id="PTHR21432:SF20">
    <property type="entry name" value="ACETYL-COA HYDROLASE"/>
    <property type="match status" value="1"/>
</dbReference>
<dbReference type="RefSeq" id="WP_007468143.1">
    <property type="nucleotide sequence ID" value="NZ_KI391954.1"/>
</dbReference>
<evidence type="ECO:0000259" key="4">
    <source>
        <dbReference type="Pfam" id="PF13336"/>
    </source>
</evidence>
<comment type="caution">
    <text evidence="5">The sequence shown here is derived from an EMBL/GenBank/DDBJ whole genome shotgun (WGS) entry which is preliminary data.</text>
</comment>
<dbReference type="EMBL" id="ACZI02000003">
    <property type="protein sequence ID" value="EFV14299.1"/>
    <property type="molecule type" value="Genomic_DNA"/>
</dbReference>
<feature type="domain" description="Acetyl-CoA hydrolase/transferase N-terminal" evidence="3">
    <location>
        <begin position="58"/>
        <end position="161"/>
    </location>
</feature>
<evidence type="ECO:0000256" key="2">
    <source>
        <dbReference type="ARBA" id="ARBA00022679"/>
    </source>
</evidence>
<dbReference type="HOGENOM" id="CLU_030703_1_0_11"/>
<dbReference type="GO" id="GO:0006083">
    <property type="term" value="P:acetate metabolic process"/>
    <property type="evidence" value="ECO:0007669"/>
    <property type="project" value="InterPro"/>
</dbReference>
<dbReference type="STRING" id="679197.HMPREF9336_00843"/>
<dbReference type="Gene3D" id="3.40.1080.10">
    <property type="entry name" value="Glutaconate Coenzyme A-transferase"/>
    <property type="match status" value="1"/>
</dbReference>
<keyword evidence="6" id="KW-1185">Reference proteome</keyword>
<dbReference type="Proteomes" id="UP000004816">
    <property type="component" value="Unassembled WGS sequence"/>
</dbReference>
<dbReference type="AlphaFoldDB" id="E5XMX3"/>
<dbReference type="Pfam" id="PF13336">
    <property type="entry name" value="AcetylCoA_hyd_C"/>
    <property type="match status" value="1"/>
</dbReference>
<name>E5XMX3_SEGRC</name>
<comment type="similarity">
    <text evidence="1">Belongs to the acetyl-CoA hydrolase/transferase family.</text>
</comment>
<sequence>MIGSIAPERLLDFLKPGMDVIVPILAGEPESLIDAMEAGNERLSGVRIHRMDPYKERAYIRGEFGDRLRHVDYYLGPGSRQAYWDGHCELMPNHFSDIPRLMREFTNHGVVIAGASMPDKHGYFSLGTNADYCAALIGEVPFFLEANRQMPRTHGLNQVHISQVLGWTEVDRPLYERHIVADDPRHHAIAGHIAERVPNGACVQFGIGKIPNKVAELLSGHRDLGVHTEVLSDGVMSLVQSGAANGSRKRFNRGKHVTTFCLGSRALYDWLDDNPAVLMLPVDQTNDPRLIGGEPNMVSINGTTEVDLMGQAASETMAGKYWSSSGGQGDFARGAMHSEGGQAFLVTNSTTSSGRSRIRAQLTPGSVVTTLKNTVDHVVTEHGVAKLRGKTLQQRAKALIAIAAPEHRDELAREAKAIGLL</sequence>
<accession>E5XMX3</accession>
<dbReference type="InterPro" id="IPR038460">
    <property type="entry name" value="AcetylCoA_hyd_C_sf"/>
</dbReference>
<evidence type="ECO:0000256" key="1">
    <source>
        <dbReference type="ARBA" id="ARBA00009632"/>
    </source>
</evidence>
<dbReference type="eggNOG" id="COG0427">
    <property type="taxonomic scope" value="Bacteria"/>
</dbReference>
<feature type="domain" description="Acetyl-CoA hydrolase/transferase C-terminal" evidence="4">
    <location>
        <begin position="263"/>
        <end position="415"/>
    </location>
</feature>
<dbReference type="SUPFAM" id="SSF100950">
    <property type="entry name" value="NagB/RpiA/CoA transferase-like"/>
    <property type="match status" value="2"/>
</dbReference>
<dbReference type="OrthoDB" id="9801795at2"/>
<keyword evidence="2" id="KW-0808">Transferase</keyword>
<dbReference type="InterPro" id="IPR046433">
    <property type="entry name" value="ActCoA_hydro"/>
</dbReference>
<gene>
    <name evidence="5" type="ORF">HMPREF9336_00843</name>
</gene>
<protein>
    <submittedName>
        <fullName evidence="5">Uncharacterized protein</fullName>
    </submittedName>
</protein>
<dbReference type="Gene3D" id="3.40.1080.20">
    <property type="entry name" value="Acetyl-CoA hydrolase/transferase C-terminal domain"/>
    <property type="match status" value="1"/>
</dbReference>
<proteinExistence type="inferred from homology"/>
<organism evidence="5 6">
    <name type="scientific">Segniliparus rugosus (strain ATCC BAA-974 / DSM 45345 / CCUG 50838 / CIP 108380 / JCM 13579 / CDC 945)</name>
    <dbReference type="NCBI Taxonomy" id="679197"/>
    <lineage>
        <taxon>Bacteria</taxon>
        <taxon>Bacillati</taxon>
        <taxon>Actinomycetota</taxon>
        <taxon>Actinomycetes</taxon>
        <taxon>Mycobacteriales</taxon>
        <taxon>Segniliparaceae</taxon>
        <taxon>Segniliparus</taxon>
    </lineage>
</organism>
<dbReference type="InterPro" id="IPR026888">
    <property type="entry name" value="AcetylCoA_hyd_C"/>
</dbReference>
<evidence type="ECO:0000313" key="5">
    <source>
        <dbReference type="EMBL" id="EFV14299.1"/>
    </source>
</evidence>
<reference evidence="5 6" key="1">
    <citation type="journal article" date="2011" name="Stand. Genomic Sci.">
        <title>High quality draft genome sequence of Segniliparus rugosus CDC 945(T)= (ATCC BAA-974(T)).</title>
        <authorList>
            <person name="Earl A.M."/>
            <person name="Desjardins C.A."/>
            <person name="Fitzgerald M.G."/>
            <person name="Arachchi H.M."/>
            <person name="Zeng Q."/>
            <person name="Mehta T."/>
            <person name="Griggs A."/>
            <person name="Birren B.W."/>
            <person name="Toney N.C."/>
            <person name="Carr J."/>
            <person name="Posey J."/>
            <person name="Butler W.R."/>
        </authorList>
    </citation>
    <scope>NUCLEOTIDE SEQUENCE [LARGE SCALE GENOMIC DNA]</scope>
    <source>
        <strain evidence="6">ATCC BAA-974 / DSM 45345 / CCUG 50838 / CIP 108380 / JCM 13579 / CDC 945</strain>
    </source>
</reference>
<dbReference type="GO" id="GO:0008775">
    <property type="term" value="F:acetate CoA-transferase activity"/>
    <property type="evidence" value="ECO:0007669"/>
    <property type="project" value="InterPro"/>
</dbReference>
<dbReference type="Pfam" id="PF02550">
    <property type="entry name" value="AcetylCoA_hydro"/>
    <property type="match status" value="1"/>
</dbReference>
<dbReference type="PANTHER" id="PTHR21432">
    <property type="entry name" value="ACETYL-COA HYDROLASE-RELATED"/>
    <property type="match status" value="1"/>
</dbReference>
<dbReference type="InterPro" id="IPR037171">
    <property type="entry name" value="NagB/RpiA_transferase-like"/>
</dbReference>
<evidence type="ECO:0000259" key="3">
    <source>
        <dbReference type="Pfam" id="PF02550"/>
    </source>
</evidence>
<evidence type="ECO:0000313" key="6">
    <source>
        <dbReference type="Proteomes" id="UP000004816"/>
    </source>
</evidence>